<name>A0A9P6JRN2_9AGAR</name>
<dbReference type="Proteomes" id="UP000807306">
    <property type="component" value="Unassembled WGS sequence"/>
</dbReference>
<reference evidence="2" key="1">
    <citation type="submission" date="2020-11" db="EMBL/GenBank/DDBJ databases">
        <authorList>
            <consortium name="DOE Joint Genome Institute"/>
            <person name="Ahrendt S."/>
            <person name="Riley R."/>
            <person name="Andreopoulos W."/>
            <person name="Labutti K."/>
            <person name="Pangilinan J."/>
            <person name="Ruiz-Duenas F.J."/>
            <person name="Barrasa J.M."/>
            <person name="Sanchez-Garcia M."/>
            <person name="Camarero S."/>
            <person name="Miyauchi S."/>
            <person name="Serrano A."/>
            <person name="Linde D."/>
            <person name="Babiker R."/>
            <person name="Drula E."/>
            <person name="Ayuso-Fernandez I."/>
            <person name="Pacheco R."/>
            <person name="Padilla G."/>
            <person name="Ferreira P."/>
            <person name="Barriuso J."/>
            <person name="Kellner H."/>
            <person name="Castanera R."/>
            <person name="Alfaro M."/>
            <person name="Ramirez L."/>
            <person name="Pisabarro A.G."/>
            <person name="Kuo A."/>
            <person name="Tritt A."/>
            <person name="Lipzen A."/>
            <person name="He G."/>
            <person name="Yan M."/>
            <person name="Ng V."/>
            <person name="Cullen D."/>
            <person name="Martin F."/>
            <person name="Rosso M.-N."/>
            <person name="Henrissat B."/>
            <person name="Hibbett D."/>
            <person name="Martinez A.T."/>
            <person name="Grigoriev I.V."/>
        </authorList>
    </citation>
    <scope>NUCLEOTIDE SEQUENCE</scope>
    <source>
        <strain evidence="2">CBS 506.95</strain>
    </source>
</reference>
<evidence type="ECO:0000313" key="2">
    <source>
        <dbReference type="EMBL" id="KAF9530431.1"/>
    </source>
</evidence>
<accession>A0A9P6JRN2</accession>
<evidence type="ECO:0000256" key="1">
    <source>
        <dbReference type="SAM" id="SignalP"/>
    </source>
</evidence>
<feature type="signal peptide" evidence="1">
    <location>
        <begin position="1"/>
        <end position="21"/>
    </location>
</feature>
<dbReference type="OrthoDB" id="3167181at2759"/>
<feature type="chain" id="PRO_5040516158" evidence="1">
    <location>
        <begin position="22"/>
        <end position="246"/>
    </location>
</feature>
<evidence type="ECO:0000313" key="3">
    <source>
        <dbReference type="Proteomes" id="UP000807306"/>
    </source>
</evidence>
<gene>
    <name evidence="2" type="ORF">CPB83DRAFT_850908</name>
</gene>
<comment type="caution">
    <text evidence="2">The sequence shown here is derived from an EMBL/GenBank/DDBJ whole genome shotgun (WGS) entry which is preliminary data.</text>
</comment>
<keyword evidence="1" id="KW-0732">Signal</keyword>
<proteinExistence type="predicted"/>
<dbReference type="EMBL" id="MU157840">
    <property type="protein sequence ID" value="KAF9530431.1"/>
    <property type="molecule type" value="Genomic_DNA"/>
</dbReference>
<keyword evidence="3" id="KW-1185">Reference proteome</keyword>
<organism evidence="2 3">
    <name type="scientific">Crepidotus variabilis</name>
    <dbReference type="NCBI Taxonomy" id="179855"/>
    <lineage>
        <taxon>Eukaryota</taxon>
        <taxon>Fungi</taxon>
        <taxon>Dikarya</taxon>
        <taxon>Basidiomycota</taxon>
        <taxon>Agaricomycotina</taxon>
        <taxon>Agaricomycetes</taxon>
        <taxon>Agaricomycetidae</taxon>
        <taxon>Agaricales</taxon>
        <taxon>Agaricineae</taxon>
        <taxon>Crepidotaceae</taxon>
        <taxon>Crepidotus</taxon>
    </lineage>
</organism>
<protein>
    <submittedName>
        <fullName evidence="2">Uncharacterized protein</fullName>
    </submittedName>
</protein>
<sequence length="246" mass="26010">MFFKVPALLLVAFGVLSGVLALPIPSETNGQRLARGLPPSPPKFLKRFLATPVSNAKRTTTSPLPPVTLSGRLQVRSKENGSSLGNVRNWPGGGTISGTSAFSPDGDLLVTLTYNPSDPTKIQILSTNPAFPAPFYVGAGTSNTISVPHLAAGDYHSVGFTNVESTAPGSPPSKAPSRDAYVESAIWTINPSTKQLTAQFINEDGSTPPTVFAYDIRNNNLFFTGDIAEYNSHASFLASAVDLYLV</sequence>
<dbReference type="SUPFAM" id="SSF50998">
    <property type="entry name" value="Quinoprotein alcohol dehydrogenase-like"/>
    <property type="match status" value="1"/>
</dbReference>
<dbReference type="AlphaFoldDB" id="A0A9P6JRN2"/>
<dbReference type="InterPro" id="IPR011047">
    <property type="entry name" value="Quinoprotein_ADH-like_sf"/>
</dbReference>